<accession>A0AAN7RND8</accession>
<evidence type="ECO:0000256" key="3">
    <source>
        <dbReference type="ARBA" id="ARBA00011738"/>
    </source>
</evidence>
<evidence type="ECO:0000256" key="12">
    <source>
        <dbReference type="ARBA" id="ARBA00022989"/>
    </source>
</evidence>
<dbReference type="PANTHER" id="PTHR13720">
    <property type="entry name" value="WD-40 REPEAT PROTEIN"/>
    <property type="match status" value="1"/>
</dbReference>
<dbReference type="InterPro" id="IPR055441">
    <property type="entry name" value="Beta-prop_WDR90_POC16_2nd"/>
</dbReference>
<dbReference type="FunFam" id="3.40.50.300:FF:000553">
    <property type="entry name" value="Mitochondrial Rho GTPase"/>
    <property type="match status" value="1"/>
</dbReference>
<dbReference type="InterPro" id="IPR020860">
    <property type="entry name" value="MIRO_dom"/>
</dbReference>
<evidence type="ECO:0000256" key="10">
    <source>
        <dbReference type="ARBA" id="ARBA00022801"/>
    </source>
</evidence>
<keyword evidence="10" id="KW-0378">Hydrolase</keyword>
<evidence type="ECO:0000256" key="5">
    <source>
        <dbReference type="ARBA" id="ARBA00022692"/>
    </source>
</evidence>
<keyword evidence="28" id="KW-1185">Reference proteome</keyword>
<dbReference type="InterPro" id="IPR018247">
    <property type="entry name" value="EF_Hand_1_Ca_BS"/>
</dbReference>
<evidence type="ECO:0000259" key="26">
    <source>
        <dbReference type="PROSITE" id="PS51423"/>
    </source>
</evidence>
<evidence type="ECO:0000256" key="16">
    <source>
        <dbReference type="ARBA" id="ARBA00040475"/>
    </source>
</evidence>
<dbReference type="InterPro" id="IPR001806">
    <property type="entry name" value="Small_GTPase"/>
</dbReference>
<dbReference type="InterPro" id="IPR001680">
    <property type="entry name" value="WD40_rpt"/>
</dbReference>
<dbReference type="FunFam" id="1.10.238.10:FF:000011">
    <property type="entry name" value="Mitochondrial Rho GTPase"/>
    <property type="match status" value="1"/>
</dbReference>
<feature type="compositionally biased region" description="Low complexity" evidence="23">
    <location>
        <begin position="1859"/>
        <end position="1868"/>
    </location>
</feature>
<comment type="similarity">
    <text evidence="2">Belongs to the mitochondrial Rho GTPase family.</text>
</comment>
<evidence type="ECO:0000256" key="9">
    <source>
        <dbReference type="ARBA" id="ARBA00022787"/>
    </source>
</evidence>
<keyword evidence="4 22" id="KW-0853">WD repeat</keyword>
<dbReference type="InterPro" id="IPR036322">
    <property type="entry name" value="WD40_repeat_dom_sf"/>
</dbReference>
<dbReference type="InterPro" id="IPR013567">
    <property type="entry name" value="EF_hand_assoc_2"/>
</dbReference>
<feature type="compositionally biased region" description="Gly residues" evidence="23">
    <location>
        <begin position="1873"/>
        <end position="1889"/>
    </location>
</feature>
<comment type="catalytic activity">
    <reaction evidence="19">
        <text>ATP + H2O = ADP + phosphate + H(+)</text>
        <dbReference type="Rhea" id="RHEA:13065"/>
        <dbReference type="ChEBI" id="CHEBI:15377"/>
        <dbReference type="ChEBI" id="CHEBI:15378"/>
        <dbReference type="ChEBI" id="CHEBI:30616"/>
        <dbReference type="ChEBI" id="CHEBI:43474"/>
        <dbReference type="ChEBI" id="CHEBI:456216"/>
    </reaction>
    <physiologicalReaction direction="left-to-right" evidence="19">
        <dbReference type="Rhea" id="RHEA:13066"/>
    </physiologicalReaction>
</comment>
<feature type="region of interest" description="Disordered" evidence="23">
    <location>
        <begin position="1787"/>
        <end position="1833"/>
    </location>
</feature>
<dbReference type="Proteomes" id="UP001333110">
    <property type="component" value="Unassembled WGS sequence"/>
</dbReference>
<protein>
    <recommendedName>
        <fullName evidence="16">Mitochondrial Rho GTPase 2</fullName>
    </recommendedName>
    <alternativeName>
        <fullName evidence="17">Ras homolog gene family member T2</fullName>
    </alternativeName>
</protein>
<dbReference type="GO" id="GO:0003924">
    <property type="term" value="F:GTPase activity"/>
    <property type="evidence" value="ECO:0007669"/>
    <property type="project" value="InterPro"/>
</dbReference>
<evidence type="ECO:0000256" key="15">
    <source>
        <dbReference type="ARBA" id="ARBA00023136"/>
    </source>
</evidence>
<dbReference type="Pfam" id="PF23409">
    <property type="entry name" value="Beta-prop_EML"/>
    <property type="match status" value="1"/>
</dbReference>
<dbReference type="Pfam" id="PF00071">
    <property type="entry name" value="Ras"/>
    <property type="match status" value="1"/>
</dbReference>
<keyword evidence="11" id="KW-0106">Calcium</keyword>
<evidence type="ECO:0000256" key="2">
    <source>
        <dbReference type="ARBA" id="ARBA00007981"/>
    </source>
</evidence>
<evidence type="ECO:0000256" key="13">
    <source>
        <dbReference type="ARBA" id="ARBA00023128"/>
    </source>
</evidence>
<dbReference type="InterPro" id="IPR055440">
    <property type="entry name" value="Beta-prop_WDR90_4th"/>
</dbReference>
<dbReference type="PROSITE" id="PS50294">
    <property type="entry name" value="WD_REPEATS_REGION"/>
    <property type="match status" value="2"/>
</dbReference>
<feature type="domain" description="Miro" evidence="26">
    <location>
        <begin position="2405"/>
        <end position="2568"/>
    </location>
</feature>
<dbReference type="PROSITE" id="PS00678">
    <property type="entry name" value="WD_REPEATS_1"/>
    <property type="match status" value="1"/>
</dbReference>
<feature type="region of interest" description="Disordered" evidence="23">
    <location>
        <begin position="110"/>
        <end position="132"/>
    </location>
</feature>
<dbReference type="InterPro" id="IPR027417">
    <property type="entry name" value="P-loop_NTPase"/>
</dbReference>
<evidence type="ECO:0000256" key="7">
    <source>
        <dbReference type="ARBA" id="ARBA00022737"/>
    </source>
</evidence>
<dbReference type="GO" id="GO:0005525">
    <property type="term" value="F:GTP binding"/>
    <property type="evidence" value="ECO:0007669"/>
    <property type="project" value="UniProtKB-KW"/>
</dbReference>
<dbReference type="EMBL" id="JAUNZN010000012">
    <property type="protein sequence ID" value="KAK4813709.1"/>
    <property type="molecule type" value="Genomic_DNA"/>
</dbReference>
<dbReference type="FunFam" id="2.130.10.10:FF:001417">
    <property type="entry name" value="WD repeat domain 90"/>
    <property type="match status" value="1"/>
</dbReference>
<feature type="transmembrane region" description="Helical" evidence="24">
    <location>
        <begin position="2581"/>
        <end position="2603"/>
    </location>
</feature>
<feature type="compositionally biased region" description="Pro residues" evidence="23">
    <location>
        <begin position="1896"/>
        <end position="1905"/>
    </location>
</feature>
<dbReference type="Gene3D" id="1.10.238.10">
    <property type="entry name" value="EF-hand"/>
    <property type="match status" value="2"/>
</dbReference>
<dbReference type="PROSITE" id="PS00018">
    <property type="entry name" value="EF_HAND_1"/>
    <property type="match status" value="2"/>
</dbReference>
<dbReference type="SMART" id="SM00174">
    <property type="entry name" value="RHO"/>
    <property type="match status" value="1"/>
</dbReference>
<dbReference type="PRINTS" id="PR00449">
    <property type="entry name" value="RASTRNSFRMNG"/>
</dbReference>
<organism evidence="27 28">
    <name type="scientific">Mycteria americana</name>
    <name type="common">Wood stork</name>
    <dbReference type="NCBI Taxonomy" id="33587"/>
    <lineage>
        <taxon>Eukaryota</taxon>
        <taxon>Metazoa</taxon>
        <taxon>Chordata</taxon>
        <taxon>Craniata</taxon>
        <taxon>Vertebrata</taxon>
        <taxon>Euteleostomi</taxon>
        <taxon>Archelosauria</taxon>
        <taxon>Archosauria</taxon>
        <taxon>Dinosauria</taxon>
        <taxon>Saurischia</taxon>
        <taxon>Theropoda</taxon>
        <taxon>Coelurosauria</taxon>
        <taxon>Aves</taxon>
        <taxon>Neognathae</taxon>
        <taxon>Neoaves</taxon>
        <taxon>Aequornithes</taxon>
        <taxon>Ciconiiformes</taxon>
        <taxon>Ciconiidae</taxon>
        <taxon>Mycteria</taxon>
    </lineage>
</organism>
<evidence type="ECO:0000256" key="24">
    <source>
        <dbReference type="SAM" id="Phobius"/>
    </source>
</evidence>
<dbReference type="SUPFAM" id="SSF52540">
    <property type="entry name" value="P-loop containing nucleoside triphosphate hydrolases"/>
    <property type="match status" value="2"/>
</dbReference>
<evidence type="ECO:0000256" key="14">
    <source>
        <dbReference type="ARBA" id="ARBA00023134"/>
    </source>
</evidence>
<sequence length="2607" mass="282441">MGAAPADVRWTCLVLDLHSILSLYLNRRYSHLKSVKLCSNLLVKNLCTSDLVFDPGVTFSEARQADLACRGVAPMPREMAFPVPKGEKWHDLYDYIRFPSEGSKLPYDSIQKSCSGPAAGGQGSEDPVRQLPQPVTLTKAVRDRLSLVHQITSPKAMPRQCPVITKSIPEVHLTAPGPPRAVPAADQELEKNQRPHSAGDAGRSLSVSDGGIHVYAHQRSKRTIRAIRAGSEERLLPDPILKLRTIIGFGGCSTKWALWTQNNAAVVYPCHAVIVTLQIQTGEQRFFIGHTDKVSALAFNGNSTLLASAQAGPLSVVRLWDFPTGSCLSVFKTHVRSLLSLSFSYSGAVLCSVGKDGHGKTMVVVWNAAQVTRGGEVAVLAKAHTDVDIQALKIAFFDDTRMVSCGRDNVRLWRVRSGALRSCPVSLGEYHSLEFTDLAFEEGHAAEREPEDRTLFVCSKSGHVLEVDYKNVCMRSVRRLLPAQPRGCQRQDKAGSGTGPGIAINSISLSSTFCATGSEDGYLRLWPLDFSAVVLEAEHEAPVSSVCISPDSRKVLCTTAAGNLGYLDIQSRDYNTLMRSHEDSVLAFSVEGIWKQMATVSQDNTIRVWDLVSMQQLYDFTAAEEMPSAVAFHPTQQILACGFDSGMVRTFSLAASDLLVEHKQHRTVITGLTFSPDGNFMFSSCLQGTLALYSCMAQKSHVLRVLGNVVARDAGSGSDALVVSGDNRLLAFVGPSKYVVTVMEACSLDELLRVDISILDLNSTALDSAARVCFAPVPRGELLVSTSSNKILVLDAKTGRLVREVSPVHKLSCSSLALSKDGRYLLTAGDKVIKVWDYQMRFDINFQVYIGHSEPVRQVAFTPDQRHVISVGDAIFLWDFLAVPVEGSPPARACSSESALLPGAGQRRSGFACVGGHWRNELGERTSEKLKDASETPRQTVPLPLLSSPPCLDVSSVHQAGCQSIFSESDKEEEAGLPGSSGMVANGDKDASVLAVESVRNEELLVVRPKVRQESSRSPGESANEPRKETKILKSQCSVRPDSYRHFTARFKASVLPQSFLSPPAGSEVLKLKAVIGYNGNGRGNMVWNPDTGFFAYTCGCVIVVEDLHSGSQNHWLGHAEEISTLAVSHDAQVLASASGKRNGDSHCQICIWNVQDGVCTASLFHHETQVQAMAFSRDDRFLVTLGDYSDQTIALWNTYTYELMLSTCISEPVHDVAFSPLSHRELACVGKGAVMFWLLEQQGADVNLKVHRAPAPDVLGPVELTSLCYGADALLYSGTNSGQICVWDTETNCCFMTWEADEGEIGVLVCRHNRLVSGSNAKRIRLWAVAAVQELRLKGPDARSSSVLLEHEITLDGTIVSAAFDDSLEMGIVGTTAGTLWYVNWTESTSIRLISGHKNKVTEVCFSPDETHCATCGEDGSVRIWSLGSMELVVQFQVLNQSCQCLAWKPCPVIAWGAESQHVVAGYSDGTIRVFSISRTEMELKMHPHAVALTAIAYSTDGEMILSGGKDGLVAVSSPRTGMTIRVLADHKGSPITVLQCTRKQYHDFGVEGGELWLATSSDRRVSIWASDWLKDKCELLDWLSFPAPAGPEGLDSLPPSLAAFCPWEPGTLVYVGFGMQKEALFYSLRKKQVVEKISLPYFATSLSLSPAARFMAVGFGERFLRLLCCPASDAQDYAGHDDAVHLCRFAPSGRRLLTASYSAVLRGRKAGRGPWARPRLPWARPRLRPQPGPSHRLCSARRLLGPDAAAGPQARPGRLREVFYGPLCPLFLLIKHRKLKPGGLGVPPATPARQGAPLCPRRSAPPLAGVAGSGGGGGGGGGGPGSGGGAAMKRDVRILLLGEGKAAAGPRGGLGPAGCHPAPGGPRLRGRPGGAAGPARGEGGGSWRGSPPGALRPPLPAPRAPVSGGSCGRGPSRRLPPAASGEPRSPPPARRAEALHRFAGLRPEVPRRAEAPAALSPAGRAAPGPAGVIAAGRCPRPASSSGSAGPVPASSLSFLAQVGKTSLIMALVGEEFPEEVPPRAEEITIPADVTPEKVPTHIVDYSESEQTEDELQEEIAKANVVCVVYDVTKEATIEKIRTKWIPMVNGGVEKGSRIPIILVGNKSDLQVGSSMDVILPIMNQFSEIETCVECSAKNLKNISELFYYAQKAVLHPTAPLYDPEEKQLKPACARALTRIFNLSDQDNNQILSDDELNYFQKSCFGNPLAPQALEDVKMVVWKNTTDGVQDNGLTLNGFLFLNTLFIQRGRHETTWTILRRFGYDDELELTDDYLYPQFRLPPGCSTELNHLGYQFLQRLFEKHDKDQDGALSPTELQNFFNVFPCVPWGPELYNTVCTTDKGLLSLHGFLCQWTLVAYLDVRHCLECLGYLGYPILSEQDSQTQALTVTREKRIDLEKGQTQRNVFLCKVLGARGAGKSAFLQAFLGRSLAAQRENPGEPSLYAINTVQVNGQEKYLILYEVSADTKFVKPSDAACDVACFIYDLSDPRSFSYCASIYKQHYMDSQIPCVFVASKTDLPEASQQPGLSPAEFCYKHCLPPPFLFSCHGEGPPGTAIYTKLATAATFPHLNAVELGAASFWLRVALGAAVTALVGFTLYRVLAKNK</sequence>
<comment type="subcellular location">
    <subcellularLocation>
        <location evidence="1">Mitochondrion outer membrane</location>
        <topology evidence="1">Single-pass type IV membrane protein</topology>
    </subcellularLocation>
</comment>
<dbReference type="SUPFAM" id="SSF47473">
    <property type="entry name" value="EF-hand"/>
    <property type="match status" value="1"/>
</dbReference>
<feature type="compositionally biased region" description="Low complexity" evidence="23">
    <location>
        <begin position="1957"/>
        <end position="1969"/>
    </location>
</feature>
<evidence type="ECO:0000256" key="18">
    <source>
        <dbReference type="ARBA" id="ARBA00047358"/>
    </source>
</evidence>
<keyword evidence="14" id="KW-0342">GTP-binding</keyword>
<dbReference type="PROSITE" id="PS51423">
    <property type="entry name" value="MIRO"/>
    <property type="match status" value="2"/>
</dbReference>
<comment type="catalytic activity">
    <reaction evidence="18">
        <text>UTP + H2O = UDP + phosphate + H(+)</text>
        <dbReference type="Rhea" id="RHEA:64900"/>
        <dbReference type="ChEBI" id="CHEBI:15377"/>
        <dbReference type="ChEBI" id="CHEBI:15378"/>
        <dbReference type="ChEBI" id="CHEBI:43474"/>
        <dbReference type="ChEBI" id="CHEBI:46398"/>
        <dbReference type="ChEBI" id="CHEBI:58223"/>
    </reaction>
    <physiologicalReaction direction="left-to-right" evidence="18">
        <dbReference type="Rhea" id="RHEA:64901"/>
    </physiologicalReaction>
</comment>
<dbReference type="Pfam" id="PF23342">
    <property type="entry name" value="WDR90_beta-prop_4th"/>
    <property type="match status" value="1"/>
</dbReference>
<feature type="region of interest" description="Disordered" evidence="23">
    <location>
        <begin position="172"/>
        <end position="206"/>
    </location>
</feature>
<evidence type="ECO:0000256" key="19">
    <source>
        <dbReference type="ARBA" id="ARBA00048778"/>
    </source>
</evidence>
<dbReference type="InterPro" id="IPR019775">
    <property type="entry name" value="WD40_repeat_CS"/>
</dbReference>
<dbReference type="Pfam" id="PF08356">
    <property type="entry name" value="EF_assoc_2"/>
    <property type="match status" value="1"/>
</dbReference>
<gene>
    <name evidence="27" type="ORF">QYF61_020916</name>
</gene>
<dbReference type="InterPro" id="IPR055439">
    <property type="entry name" value="Beta-prop_EML_1st"/>
</dbReference>
<dbReference type="SMART" id="SM00320">
    <property type="entry name" value="WD40"/>
    <property type="match status" value="20"/>
</dbReference>
<feature type="domain" description="EF-hand" evidence="25">
    <location>
        <begin position="2293"/>
        <end position="2328"/>
    </location>
</feature>
<dbReference type="FunFam" id="2.130.10.10:FF:001066">
    <property type="entry name" value="WD repeat domain 90"/>
    <property type="match status" value="1"/>
</dbReference>
<feature type="repeat" description="WD" evidence="22">
    <location>
        <begin position="1395"/>
        <end position="1436"/>
    </location>
</feature>
<comment type="function">
    <text evidence="21">Atypical mitochondrial nucleoside-triphosphatase (NTPase) involved in mitochondrial trafficking. Probably involved in control of anterograde transport of mitochondria and their subcellular distribution. Can hydrolyze GTP, ATP and UTP.</text>
</comment>
<evidence type="ECO:0000256" key="23">
    <source>
        <dbReference type="SAM" id="MobiDB-lite"/>
    </source>
</evidence>
<feature type="repeat" description="WD" evidence="22">
    <location>
        <begin position="1487"/>
        <end position="1528"/>
    </location>
</feature>
<feature type="compositionally biased region" description="Gly residues" evidence="23">
    <location>
        <begin position="1813"/>
        <end position="1832"/>
    </location>
</feature>
<dbReference type="GO" id="GO:0005929">
    <property type="term" value="C:cilium"/>
    <property type="evidence" value="ECO:0007669"/>
    <property type="project" value="UniProtKB-ARBA"/>
</dbReference>
<evidence type="ECO:0000256" key="22">
    <source>
        <dbReference type="PROSITE-ProRule" id="PRU00221"/>
    </source>
</evidence>
<name>A0AAN7RND8_MYCAM</name>
<dbReference type="PROSITE" id="PS50222">
    <property type="entry name" value="EF_HAND_2"/>
    <property type="match status" value="1"/>
</dbReference>
<keyword evidence="7" id="KW-0677">Repeat</keyword>
<evidence type="ECO:0000256" key="4">
    <source>
        <dbReference type="ARBA" id="ARBA00022574"/>
    </source>
</evidence>
<proteinExistence type="inferred from homology"/>
<dbReference type="InterPro" id="IPR002048">
    <property type="entry name" value="EF_hand_dom"/>
</dbReference>
<dbReference type="InterPro" id="IPR050630">
    <property type="entry name" value="WD_repeat_EMAP"/>
</dbReference>
<feature type="compositionally biased region" description="Low complexity" evidence="23">
    <location>
        <begin position="1906"/>
        <end position="1929"/>
    </location>
</feature>
<evidence type="ECO:0000256" key="17">
    <source>
        <dbReference type="ARBA" id="ARBA00042451"/>
    </source>
</evidence>
<dbReference type="FunFam" id="2.130.10.10:FF:003525">
    <property type="entry name" value="WD repeat domain 90"/>
    <property type="match status" value="1"/>
</dbReference>
<feature type="region of interest" description="Disordered" evidence="23">
    <location>
        <begin position="1849"/>
        <end position="1969"/>
    </location>
</feature>
<evidence type="ECO:0000256" key="21">
    <source>
        <dbReference type="ARBA" id="ARBA00093331"/>
    </source>
</evidence>
<dbReference type="FunFam" id="3.40.50.300:FF:000170">
    <property type="entry name" value="Mitochondrial Rho GTPase"/>
    <property type="match status" value="1"/>
</dbReference>
<feature type="region of interest" description="Disordered" evidence="23">
    <location>
        <begin position="1010"/>
        <end position="1029"/>
    </location>
</feature>
<evidence type="ECO:0000256" key="8">
    <source>
        <dbReference type="ARBA" id="ARBA00022741"/>
    </source>
</evidence>
<evidence type="ECO:0000256" key="6">
    <source>
        <dbReference type="ARBA" id="ARBA00022723"/>
    </source>
</evidence>
<dbReference type="Pfam" id="PF00400">
    <property type="entry name" value="WD40"/>
    <property type="match status" value="2"/>
</dbReference>
<dbReference type="SMART" id="SM00175">
    <property type="entry name" value="RAB"/>
    <property type="match status" value="1"/>
</dbReference>
<comment type="subunit">
    <text evidence="3">Homodimer.</text>
</comment>
<evidence type="ECO:0000259" key="25">
    <source>
        <dbReference type="PROSITE" id="PS50222"/>
    </source>
</evidence>
<evidence type="ECO:0000256" key="20">
    <source>
        <dbReference type="ARBA" id="ARBA00049117"/>
    </source>
</evidence>
<dbReference type="GO" id="GO:0005814">
    <property type="term" value="C:centriole"/>
    <property type="evidence" value="ECO:0007669"/>
    <property type="project" value="TreeGrafter"/>
</dbReference>
<dbReference type="Gene3D" id="2.130.10.10">
    <property type="entry name" value="YVTN repeat-like/Quinoprotein amine dehydrogenase"/>
    <property type="match status" value="5"/>
</dbReference>
<dbReference type="Gene3D" id="3.40.50.300">
    <property type="entry name" value="P-loop containing nucleotide triphosphate hydrolases"/>
    <property type="match status" value="2"/>
</dbReference>
<dbReference type="InterPro" id="IPR013566">
    <property type="entry name" value="EF_hand_assoc_1"/>
</dbReference>
<evidence type="ECO:0000313" key="28">
    <source>
        <dbReference type="Proteomes" id="UP001333110"/>
    </source>
</evidence>
<evidence type="ECO:0000256" key="1">
    <source>
        <dbReference type="ARBA" id="ARBA00004200"/>
    </source>
</evidence>
<evidence type="ECO:0000256" key="11">
    <source>
        <dbReference type="ARBA" id="ARBA00022837"/>
    </source>
</evidence>
<feature type="repeat" description="WD" evidence="22">
    <location>
        <begin position="578"/>
        <end position="619"/>
    </location>
</feature>
<dbReference type="InterPro" id="IPR011992">
    <property type="entry name" value="EF-hand-dom_pair"/>
</dbReference>
<dbReference type="Pfam" id="PF23393">
    <property type="entry name" value="Beta-prop_WDR90_POC16_2nd"/>
    <property type="match status" value="1"/>
</dbReference>
<keyword evidence="12 24" id="KW-1133">Transmembrane helix</keyword>
<dbReference type="InterPro" id="IPR015943">
    <property type="entry name" value="WD40/YVTN_repeat-like_dom_sf"/>
</dbReference>
<keyword evidence="8" id="KW-0547">Nucleotide-binding</keyword>
<dbReference type="PANTHER" id="PTHR13720:SF24">
    <property type="entry name" value="WD REPEAT-CONTAINING PROTEIN 90"/>
    <property type="match status" value="1"/>
</dbReference>
<evidence type="ECO:0000313" key="27">
    <source>
        <dbReference type="EMBL" id="KAK4813709.1"/>
    </source>
</evidence>
<keyword evidence="6" id="KW-0479">Metal-binding</keyword>
<dbReference type="GO" id="GO:0005509">
    <property type="term" value="F:calcium ion binding"/>
    <property type="evidence" value="ECO:0007669"/>
    <property type="project" value="InterPro"/>
</dbReference>
<comment type="catalytic activity">
    <reaction evidence="20">
        <text>GTP + H2O = GDP + phosphate + H(+)</text>
        <dbReference type="Rhea" id="RHEA:19669"/>
        <dbReference type="ChEBI" id="CHEBI:15377"/>
        <dbReference type="ChEBI" id="CHEBI:15378"/>
        <dbReference type="ChEBI" id="CHEBI:37565"/>
        <dbReference type="ChEBI" id="CHEBI:43474"/>
        <dbReference type="ChEBI" id="CHEBI:58189"/>
    </reaction>
    <physiologicalReaction direction="left-to-right" evidence="20">
        <dbReference type="Rhea" id="RHEA:19670"/>
    </physiologicalReaction>
</comment>
<dbReference type="FunFam" id="1.10.238.10:FF:000021">
    <property type="entry name" value="Mitochondrial Rho GTPase"/>
    <property type="match status" value="1"/>
</dbReference>
<dbReference type="CDD" id="cd01893">
    <property type="entry name" value="Miro1"/>
    <property type="match status" value="1"/>
</dbReference>
<feature type="domain" description="Miro" evidence="26">
    <location>
        <begin position="1991"/>
        <end position="2157"/>
    </location>
</feature>
<dbReference type="CDD" id="cd01892">
    <property type="entry name" value="Miro2"/>
    <property type="match status" value="1"/>
</dbReference>
<keyword evidence="13" id="KW-0496">Mitochondrion</keyword>
<keyword evidence="5 24" id="KW-0812">Transmembrane</keyword>
<keyword evidence="15 24" id="KW-0472">Membrane</keyword>
<keyword evidence="9" id="KW-1000">Mitochondrion outer membrane</keyword>
<dbReference type="SUPFAM" id="SSF50978">
    <property type="entry name" value="WD40 repeat-like"/>
    <property type="match status" value="4"/>
</dbReference>
<dbReference type="GO" id="GO:0005741">
    <property type="term" value="C:mitochondrial outer membrane"/>
    <property type="evidence" value="ECO:0007669"/>
    <property type="project" value="UniProtKB-SubCell"/>
</dbReference>
<dbReference type="Pfam" id="PF08355">
    <property type="entry name" value="EF_assoc_1"/>
    <property type="match status" value="1"/>
</dbReference>
<reference evidence="27 28" key="1">
    <citation type="journal article" date="2023" name="J. Hered.">
        <title>Chromosome-level genome of the wood stork (Mycteria americana) provides insight into avian chromosome evolution.</title>
        <authorList>
            <person name="Flamio R. Jr."/>
            <person name="Ramstad K.M."/>
        </authorList>
    </citation>
    <scope>NUCLEOTIDE SEQUENCE [LARGE SCALE GENOMIC DNA]</scope>
    <source>
        <strain evidence="27">JAX WOST 10</strain>
    </source>
</reference>
<comment type="caution">
    <text evidence="27">The sequence shown here is derived from an EMBL/GenBank/DDBJ whole genome shotgun (WGS) entry which is preliminary data.</text>
</comment>
<dbReference type="PROSITE" id="PS50082">
    <property type="entry name" value="WD_REPEATS_2"/>
    <property type="match status" value="3"/>
</dbReference>
<dbReference type="GO" id="GO:0005874">
    <property type="term" value="C:microtubule"/>
    <property type="evidence" value="ECO:0007669"/>
    <property type="project" value="UniProtKB-KW"/>
</dbReference>